<dbReference type="InterPro" id="IPR007560">
    <property type="entry name" value="Restrct_endonuc_IV_Mrr"/>
</dbReference>
<evidence type="ECO:0000259" key="1">
    <source>
        <dbReference type="Pfam" id="PF04471"/>
    </source>
</evidence>
<dbReference type="PANTHER" id="PTHR30015:SF7">
    <property type="entry name" value="TYPE IV METHYL-DIRECTED RESTRICTION ENZYME ECOKMRR"/>
    <property type="match status" value="1"/>
</dbReference>
<feature type="domain" description="Restriction endonuclease type IV Mrr" evidence="1">
    <location>
        <begin position="20"/>
        <end position="85"/>
    </location>
</feature>
<name>A0ABT0ZLN9_9ACTN</name>
<keyword evidence="3" id="KW-1185">Reference proteome</keyword>
<gene>
    <name evidence="2" type="ORF">NGF19_27655</name>
</gene>
<dbReference type="InterPro" id="IPR052906">
    <property type="entry name" value="Type_IV_Methyl-Rstrct_Enzyme"/>
</dbReference>
<dbReference type="InterPro" id="IPR011856">
    <property type="entry name" value="tRNA_endonuc-like_dom_sf"/>
</dbReference>
<protein>
    <submittedName>
        <fullName evidence="2">Restriction endonuclease</fullName>
    </submittedName>
</protein>
<proteinExistence type="predicted"/>
<evidence type="ECO:0000313" key="2">
    <source>
        <dbReference type="EMBL" id="MCN9244514.1"/>
    </source>
</evidence>
<sequence length="111" mass="11603">MGCGDTCRSSPGSVTCTGGLCIIQAKRTKNTVPAEAVRALAGVMHDKAAAKGILVTTAWFGKTSLDFAHRTGRMQLIDGCGLKALLQEQLGIDALIGLPKVPPGWVPEDLK</sequence>
<comment type="caution">
    <text evidence="2">The sequence shown here is derived from an EMBL/GenBank/DDBJ whole genome shotgun (WGS) entry which is preliminary data.</text>
</comment>
<dbReference type="Pfam" id="PF04471">
    <property type="entry name" value="Mrr_cat"/>
    <property type="match status" value="1"/>
</dbReference>
<dbReference type="RefSeq" id="WP_252428301.1">
    <property type="nucleotide sequence ID" value="NZ_JAMWMR010000037.1"/>
</dbReference>
<dbReference type="EMBL" id="JAMWMR010000037">
    <property type="protein sequence ID" value="MCN9244514.1"/>
    <property type="molecule type" value="Genomic_DNA"/>
</dbReference>
<keyword evidence="2" id="KW-0540">Nuclease</keyword>
<organism evidence="2 3">
    <name type="scientific">Streptomyces macrolidinus</name>
    <dbReference type="NCBI Taxonomy" id="2952607"/>
    <lineage>
        <taxon>Bacteria</taxon>
        <taxon>Bacillati</taxon>
        <taxon>Actinomycetota</taxon>
        <taxon>Actinomycetes</taxon>
        <taxon>Kitasatosporales</taxon>
        <taxon>Streptomycetaceae</taxon>
        <taxon>Streptomyces</taxon>
    </lineage>
</organism>
<evidence type="ECO:0000313" key="3">
    <source>
        <dbReference type="Proteomes" id="UP001523219"/>
    </source>
</evidence>
<dbReference type="Proteomes" id="UP001523219">
    <property type="component" value="Unassembled WGS sequence"/>
</dbReference>
<dbReference type="SUPFAM" id="SSF52980">
    <property type="entry name" value="Restriction endonuclease-like"/>
    <property type="match status" value="1"/>
</dbReference>
<dbReference type="PANTHER" id="PTHR30015">
    <property type="entry name" value="MRR RESTRICTION SYSTEM PROTEIN"/>
    <property type="match status" value="1"/>
</dbReference>
<keyword evidence="2" id="KW-0378">Hydrolase</keyword>
<reference evidence="2 3" key="1">
    <citation type="submission" date="2022-05" db="EMBL/GenBank/DDBJ databases">
        <title>Streptomyces sp. nov. RY43-2 isolated from soil of a peat swamp forest.</title>
        <authorList>
            <person name="Kanchanasin P."/>
            <person name="Tanasupawat S."/>
            <person name="Phongsopitanun W."/>
        </authorList>
    </citation>
    <scope>NUCLEOTIDE SEQUENCE [LARGE SCALE GENOMIC DNA]</scope>
    <source>
        <strain evidence="2 3">RY43-2</strain>
    </source>
</reference>
<accession>A0ABT0ZLN9</accession>
<dbReference type="GO" id="GO:0004519">
    <property type="term" value="F:endonuclease activity"/>
    <property type="evidence" value="ECO:0007669"/>
    <property type="project" value="UniProtKB-KW"/>
</dbReference>
<dbReference type="Gene3D" id="3.40.1350.10">
    <property type="match status" value="1"/>
</dbReference>
<keyword evidence="2" id="KW-0255">Endonuclease</keyword>
<dbReference type="InterPro" id="IPR011335">
    <property type="entry name" value="Restrct_endonuc-II-like"/>
</dbReference>